<keyword evidence="12" id="KW-1185">Reference proteome</keyword>
<dbReference type="Pfam" id="PF07730">
    <property type="entry name" value="HisKA_3"/>
    <property type="match status" value="1"/>
</dbReference>
<dbReference type="PANTHER" id="PTHR24421">
    <property type="entry name" value="NITRATE/NITRITE SENSOR PROTEIN NARX-RELATED"/>
    <property type="match status" value="1"/>
</dbReference>
<accession>A0ABW7XE93</accession>
<dbReference type="InterPro" id="IPR050482">
    <property type="entry name" value="Sensor_HK_TwoCompSys"/>
</dbReference>
<dbReference type="Proteomes" id="UP001611580">
    <property type="component" value="Unassembled WGS sequence"/>
</dbReference>
<proteinExistence type="predicted"/>
<feature type="transmembrane region" description="Helical" evidence="9">
    <location>
        <begin position="145"/>
        <end position="167"/>
    </location>
</feature>
<feature type="transmembrane region" description="Helical" evidence="9">
    <location>
        <begin position="45"/>
        <end position="67"/>
    </location>
</feature>
<evidence type="ECO:0000256" key="6">
    <source>
        <dbReference type="ARBA" id="ARBA00022777"/>
    </source>
</evidence>
<keyword evidence="6 11" id="KW-0418">Kinase</keyword>
<evidence type="ECO:0000259" key="10">
    <source>
        <dbReference type="Pfam" id="PF07730"/>
    </source>
</evidence>
<dbReference type="Gene3D" id="1.20.5.1930">
    <property type="match status" value="1"/>
</dbReference>
<evidence type="ECO:0000256" key="8">
    <source>
        <dbReference type="ARBA" id="ARBA00023012"/>
    </source>
</evidence>
<feature type="transmembrane region" description="Helical" evidence="9">
    <location>
        <begin position="101"/>
        <end position="118"/>
    </location>
</feature>
<dbReference type="InterPro" id="IPR011712">
    <property type="entry name" value="Sig_transdc_His_kin_sub3_dim/P"/>
</dbReference>
<dbReference type="CDD" id="cd16917">
    <property type="entry name" value="HATPase_UhpB-NarQ-NarX-like"/>
    <property type="match status" value="1"/>
</dbReference>
<dbReference type="GO" id="GO:0016301">
    <property type="term" value="F:kinase activity"/>
    <property type="evidence" value="ECO:0007669"/>
    <property type="project" value="UniProtKB-KW"/>
</dbReference>
<dbReference type="RefSeq" id="WP_397400801.1">
    <property type="nucleotide sequence ID" value="NZ_JBIRYI010000001.1"/>
</dbReference>
<comment type="caution">
    <text evidence="11">The sequence shown here is derived from an EMBL/GenBank/DDBJ whole genome shotgun (WGS) entry which is preliminary data.</text>
</comment>
<evidence type="ECO:0000256" key="4">
    <source>
        <dbReference type="ARBA" id="ARBA00022679"/>
    </source>
</evidence>
<keyword evidence="3" id="KW-0597">Phosphoprotein</keyword>
<evidence type="ECO:0000256" key="1">
    <source>
        <dbReference type="ARBA" id="ARBA00000085"/>
    </source>
</evidence>
<keyword evidence="9" id="KW-0472">Membrane</keyword>
<dbReference type="InterPro" id="IPR036890">
    <property type="entry name" value="HATPase_C_sf"/>
</dbReference>
<comment type="catalytic activity">
    <reaction evidence="1">
        <text>ATP + protein L-histidine = ADP + protein N-phospho-L-histidine.</text>
        <dbReference type="EC" id="2.7.13.3"/>
    </reaction>
</comment>
<dbReference type="EMBL" id="JBIRYI010000001">
    <property type="protein sequence ID" value="MFI2485584.1"/>
    <property type="molecule type" value="Genomic_DNA"/>
</dbReference>
<protein>
    <recommendedName>
        <fullName evidence="2">histidine kinase</fullName>
        <ecNumber evidence="2">2.7.13.3</ecNumber>
    </recommendedName>
</protein>
<keyword evidence="5" id="KW-0547">Nucleotide-binding</keyword>
<dbReference type="SUPFAM" id="SSF55874">
    <property type="entry name" value="ATPase domain of HSP90 chaperone/DNA topoisomerase II/histidine kinase"/>
    <property type="match status" value="1"/>
</dbReference>
<keyword evidence="7" id="KW-0067">ATP-binding</keyword>
<keyword evidence="9" id="KW-1133">Transmembrane helix</keyword>
<evidence type="ECO:0000256" key="3">
    <source>
        <dbReference type="ARBA" id="ARBA00022553"/>
    </source>
</evidence>
<keyword evidence="8" id="KW-0902">Two-component regulatory system</keyword>
<keyword evidence="4" id="KW-0808">Transferase</keyword>
<feature type="domain" description="Signal transduction histidine kinase subgroup 3 dimerisation and phosphoacceptor" evidence="10">
    <location>
        <begin position="228"/>
        <end position="293"/>
    </location>
</feature>
<sequence length="457" mass="47289">MPTTGRVPATDGPTTLDDMIAPARPRRLDALLNRLGLTGPVARDALLAAVILVVTGTLLLGLFEFVLGVEGLTVGPVQGVVLIAAACAQAVPLVLRRVRPVLCLALVVACQVVITAVSPEDLSVGGVPQMIAGYTVGTLLPVRRALAVTAAAAPVAALAAAATALVTGNDLLMPVLNHLVSGLLTYMVSALVGTTVATRRNYTELVRLRAAEVVRTQEATTQAAIFAERSRMARELHDVAAHHLSGLVVQAAAVERQIDSDPEAAKKGTAWIRAQGKETLDSLRLIVGVLRERPGSGGPGEDAHDAPPPGLGALDDLVRTARALGDTVDLVRTGRPRPLAPIADAAFYRVAQEALSNARQHAPGAPVGIAVRFEEREVALEVTNEQAAGRGTARGSERRGMGLIGMGERAHLVGATLSTGATPSGGWRVRLALPLHHEVTTTAPAASAAAPGDRGQE</sequence>
<dbReference type="PANTHER" id="PTHR24421:SF10">
    <property type="entry name" value="NITRATE_NITRITE SENSOR PROTEIN NARQ"/>
    <property type="match status" value="1"/>
</dbReference>
<gene>
    <name evidence="11" type="ORF">ACH47X_01685</name>
</gene>
<evidence type="ECO:0000256" key="7">
    <source>
        <dbReference type="ARBA" id="ARBA00022840"/>
    </source>
</evidence>
<evidence type="ECO:0000313" key="12">
    <source>
        <dbReference type="Proteomes" id="UP001611580"/>
    </source>
</evidence>
<dbReference type="Gene3D" id="3.30.565.10">
    <property type="entry name" value="Histidine kinase-like ATPase, C-terminal domain"/>
    <property type="match status" value="1"/>
</dbReference>
<evidence type="ECO:0000313" key="11">
    <source>
        <dbReference type="EMBL" id="MFI2485584.1"/>
    </source>
</evidence>
<feature type="transmembrane region" description="Helical" evidence="9">
    <location>
        <begin position="73"/>
        <end position="94"/>
    </location>
</feature>
<reference evidence="11 12" key="1">
    <citation type="submission" date="2024-10" db="EMBL/GenBank/DDBJ databases">
        <title>The Natural Products Discovery Center: Release of the First 8490 Sequenced Strains for Exploring Actinobacteria Biosynthetic Diversity.</title>
        <authorList>
            <person name="Kalkreuter E."/>
            <person name="Kautsar S.A."/>
            <person name="Yang D."/>
            <person name="Bader C.D."/>
            <person name="Teijaro C.N."/>
            <person name="Fluegel L."/>
            <person name="Davis C.M."/>
            <person name="Simpson J.R."/>
            <person name="Lauterbach L."/>
            <person name="Steele A.D."/>
            <person name="Gui C."/>
            <person name="Meng S."/>
            <person name="Li G."/>
            <person name="Viehrig K."/>
            <person name="Ye F."/>
            <person name="Su P."/>
            <person name="Kiefer A.F."/>
            <person name="Nichols A."/>
            <person name="Cepeda A.J."/>
            <person name="Yan W."/>
            <person name="Fan B."/>
            <person name="Jiang Y."/>
            <person name="Adhikari A."/>
            <person name="Zheng C.-J."/>
            <person name="Schuster L."/>
            <person name="Cowan T.M."/>
            <person name="Smanski M.J."/>
            <person name="Chevrette M.G."/>
            <person name="De Carvalho L.P.S."/>
            <person name="Shen B."/>
        </authorList>
    </citation>
    <scope>NUCLEOTIDE SEQUENCE [LARGE SCALE GENOMIC DNA]</scope>
    <source>
        <strain evidence="11 12">NPDC019481</strain>
    </source>
</reference>
<organism evidence="11 12">
    <name type="scientific">Promicromonospora kroppenstedtii</name>
    <dbReference type="NCBI Taxonomy" id="440482"/>
    <lineage>
        <taxon>Bacteria</taxon>
        <taxon>Bacillati</taxon>
        <taxon>Actinomycetota</taxon>
        <taxon>Actinomycetes</taxon>
        <taxon>Micrococcales</taxon>
        <taxon>Promicromonosporaceae</taxon>
        <taxon>Promicromonospora</taxon>
    </lineage>
</organism>
<evidence type="ECO:0000256" key="5">
    <source>
        <dbReference type="ARBA" id="ARBA00022741"/>
    </source>
</evidence>
<evidence type="ECO:0000256" key="9">
    <source>
        <dbReference type="SAM" id="Phobius"/>
    </source>
</evidence>
<dbReference type="EC" id="2.7.13.3" evidence="2"/>
<feature type="transmembrane region" description="Helical" evidence="9">
    <location>
        <begin position="179"/>
        <end position="197"/>
    </location>
</feature>
<evidence type="ECO:0000256" key="2">
    <source>
        <dbReference type="ARBA" id="ARBA00012438"/>
    </source>
</evidence>
<name>A0ABW7XE93_9MICO</name>
<keyword evidence="9" id="KW-0812">Transmembrane</keyword>